<dbReference type="AlphaFoldDB" id="A0A0G4KAR6"/>
<organism evidence="1 2">
    <name type="scientific">Brachyspira suanatina</name>
    <dbReference type="NCBI Taxonomy" id="381802"/>
    <lineage>
        <taxon>Bacteria</taxon>
        <taxon>Pseudomonadati</taxon>
        <taxon>Spirochaetota</taxon>
        <taxon>Spirochaetia</taxon>
        <taxon>Brachyspirales</taxon>
        <taxon>Brachyspiraceae</taxon>
        <taxon>Brachyspira</taxon>
    </lineage>
</organism>
<name>A0A0G4KAR6_9SPIR</name>
<gene>
    <name evidence="1" type="ORF">BRSU_2698</name>
</gene>
<proteinExistence type="predicted"/>
<evidence type="ECO:0000313" key="1">
    <source>
        <dbReference type="EMBL" id="CRF35502.1"/>
    </source>
</evidence>
<dbReference type="RefSeq" id="WP_245158117.1">
    <property type="nucleotide sequence ID" value="NZ_CVLB01000003.1"/>
</dbReference>
<keyword evidence="2" id="KW-1185">Reference proteome</keyword>
<dbReference type="Gene3D" id="2.10.10.90">
    <property type="match status" value="1"/>
</dbReference>
<dbReference type="EMBL" id="CVLB01000003">
    <property type="protein sequence ID" value="CRF35502.1"/>
    <property type="molecule type" value="Genomic_DNA"/>
</dbReference>
<dbReference type="Proteomes" id="UP000043763">
    <property type="component" value="Unassembled WGS sequence"/>
</dbReference>
<evidence type="ECO:0000313" key="2">
    <source>
        <dbReference type="Proteomes" id="UP000043763"/>
    </source>
</evidence>
<accession>A0A0G4KAR6</accession>
<protein>
    <submittedName>
        <fullName evidence="1">Hvp 101 VSH-1 tail protein</fullName>
    </submittedName>
</protein>
<reference evidence="2" key="1">
    <citation type="submission" date="2015-04" db="EMBL/GenBank/DDBJ databases">
        <authorList>
            <person name="Mushtaq Mamoona"/>
        </authorList>
    </citation>
    <scope>NUCLEOTIDE SEQUENCE [LARGE SCALE GENOMIC DNA]</scope>
    <source>
        <strain evidence="2">AN4859/03</strain>
    </source>
</reference>
<sequence>MSIILNENNIQAPFQYKISENSFELLKRNGKLELNTNNVQVKVFSGQRLFCADIGYAVDGPLENMEFLIDDIKVYPILLEELKDLQTVDVKDNEIYLVNNDINFKSIIFFPPSDLNKNFKFNITTYSSTFSAFMFDEIAKKLNSLDTNYPIKNYYENTDYKVNDIIKNNGYLYRVFKEFTSDSTDYYLKSNCSLITPFKKLELDTDYKANELIEYENNFFIVQQDFSYNQSSGPLTNLNGLLKPLQDIVVWFDGIAKIYKNQIIIKDNFSYIVLEDIENPVWDNIQSKLDYFNKAENTFYDDTNSGFGNNTNTVQKAIEKLKSGKQDSLRAGNNIDLNGNTISVIGGTNKEYVTGNNYYIDDLIIYDSKLYKVNENFTATDWSTDRAKLTLISSGGGGGSTEAIDVSYDNSKTNLEYITGYDFPKFKTPIPDTINLILTDVNKTTEYPATITKQADGSYILNASLSNVESLYGDKAILFVIKSIENETNNLLLMNILNIFWKYVGTDDWIANNGDIQIEGITDPIQFEFSGSLAGVSLGISKTDLSNFEKKTYNITLTIKNRQYHSIDTYFLGVDDNVSFLSIYLAYLNLQNNNGFVKLVGSINNTSIGTSATFSFLNTLSNYFNLVSAENYINTTQITSSTGKAVKYYFMQNASYKNAVDLVIAYQDGSIISTDDVFTFNLTPDKNYTVDPSYAEVSNVQELGEVLARRYMIPCYYEQLPDDNGNFLEEEEPANWYLALYDVVTTWELVHNTKAIVYRTEGTKASVSRVNGLQPYGIKPLTGNVTGGYSDGGPTGIFCRASGVFTVGGTDYNISLVDSMKDRKSWTLIDFNSNNQIKSYSDDLVMDNYLVRKWKLKSINGILVKDLLGK</sequence>